<evidence type="ECO:0000313" key="2">
    <source>
        <dbReference type="Proteomes" id="UP001592582"/>
    </source>
</evidence>
<evidence type="ECO:0000313" key="1">
    <source>
        <dbReference type="EMBL" id="MFC1415003.1"/>
    </source>
</evidence>
<dbReference type="GO" id="GO:0004519">
    <property type="term" value="F:endonuclease activity"/>
    <property type="evidence" value="ECO:0007669"/>
    <property type="project" value="UniProtKB-KW"/>
</dbReference>
<name>A0ABV6VN27_9ACTN</name>
<organism evidence="1 2">
    <name type="scientific">Streptacidiphilus alkalitolerans</name>
    <dbReference type="NCBI Taxonomy" id="3342712"/>
    <lineage>
        <taxon>Bacteria</taxon>
        <taxon>Bacillati</taxon>
        <taxon>Actinomycetota</taxon>
        <taxon>Actinomycetes</taxon>
        <taxon>Kitasatosporales</taxon>
        <taxon>Streptomycetaceae</taxon>
        <taxon>Streptacidiphilus</taxon>
    </lineage>
</organism>
<keyword evidence="1" id="KW-0255">Endonuclease</keyword>
<dbReference type="EMBL" id="JBHEZX010000034">
    <property type="protein sequence ID" value="MFC1415003.1"/>
    <property type="molecule type" value="Genomic_DNA"/>
</dbReference>
<reference evidence="1 2" key="1">
    <citation type="submission" date="2024-09" db="EMBL/GenBank/DDBJ databases">
        <authorList>
            <person name="Lee S.D."/>
        </authorList>
    </citation>
    <scope>NUCLEOTIDE SEQUENCE [LARGE SCALE GENOMIC DNA]</scope>
    <source>
        <strain evidence="1 2">N1-1</strain>
    </source>
</reference>
<dbReference type="Proteomes" id="UP001592582">
    <property type="component" value="Unassembled WGS sequence"/>
</dbReference>
<keyword evidence="1" id="KW-0378">Hydrolase</keyword>
<accession>A0ABV6VN27</accession>
<comment type="caution">
    <text evidence="1">The sequence shown here is derived from an EMBL/GenBank/DDBJ whole genome shotgun (WGS) entry which is preliminary data.</text>
</comment>
<proteinExistence type="predicted"/>
<keyword evidence="1" id="KW-0540">Nuclease</keyword>
<keyword evidence="2" id="KW-1185">Reference proteome</keyword>
<dbReference type="Gene3D" id="1.10.30.50">
    <property type="match status" value="1"/>
</dbReference>
<gene>
    <name evidence="1" type="ORF">ACEZDG_37690</name>
</gene>
<protein>
    <submittedName>
        <fullName evidence="1">HNH endonuclease</fullName>
    </submittedName>
</protein>
<sequence length="349" mass="37092">MTDSSGFLGGAAGDFYRAAPAPVTAWRAAVLMGPQSHTGRFALAGALLELAAEGRTEVGLDELAAHYAAGLLRHLPEAPQAAAGGSPAVADFLAVVARESEASAALGRPTEELRQAAVRALPAQALQKFHSPGGGGADLPHRFFELLQSDGEPSERVLRLAPELLALATGEQAPGLRAELDARWGIVESSFDPAAGRGLNEQGLSVDWHTVSLTDASGQRPVVGLTAALIGFQHGRCQLCDDTLSPDHATAVARLFPCSLSDRAPSWRGPDLDGLWNLAPAHADCVEAKGDRLPDAAELQRLARRNEAVMQSPIPLRRTLQRPLQRARLHGEHQDRWPTFLLQVFTAGR</sequence>